<keyword evidence="1" id="KW-0812">Transmembrane</keyword>
<comment type="caution">
    <text evidence="2">The sequence shown here is derived from an EMBL/GenBank/DDBJ whole genome shotgun (WGS) entry which is preliminary data.</text>
</comment>
<dbReference type="AlphaFoldDB" id="A0A8J5V391"/>
<sequence length="144" mass="14701">MGGRGIMGNGGMVAPPPPMLHPGGMLGQGFDPTGYGAAMEGWVGVWRISGGPGSAPFPGLMQPFPPVVAPHVNPAFFGRGGGMGAGGVGCGQTQAWVAGAGRSKQAMVMMQHLTSNMVRVGAMVLVLCSANVFVTRVYLLQNFD</sequence>
<dbReference type="EMBL" id="JAAALK010000289">
    <property type="protein sequence ID" value="KAG8049875.1"/>
    <property type="molecule type" value="Genomic_DNA"/>
</dbReference>
<evidence type="ECO:0000313" key="3">
    <source>
        <dbReference type="Proteomes" id="UP000729402"/>
    </source>
</evidence>
<proteinExistence type="predicted"/>
<keyword evidence="1" id="KW-1133">Transmembrane helix</keyword>
<evidence type="ECO:0000256" key="1">
    <source>
        <dbReference type="SAM" id="Phobius"/>
    </source>
</evidence>
<evidence type="ECO:0000313" key="2">
    <source>
        <dbReference type="EMBL" id="KAG8049875.1"/>
    </source>
</evidence>
<keyword evidence="1" id="KW-0472">Membrane</keyword>
<dbReference type="PANTHER" id="PTHR23204">
    <property type="entry name" value="CLEAVAGE AND POLYADENYLATION SPECIFIC FACTOR"/>
    <property type="match status" value="1"/>
</dbReference>
<gene>
    <name evidence="2" type="ORF">GUJ93_ZPchr0009g73</name>
</gene>
<organism evidence="2 3">
    <name type="scientific">Zizania palustris</name>
    <name type="common">Northern wild rice</name>
    <dbReference type="NCBI Taxonomy" id="103762"/>
    <lineage>
        <taxon>Eukaryota</taxon>
        <taxon>Viridiplantae</taxon>
        <taxon>Streptophyta</taxon>
        <taxon>Embryophyta</taxon>
        <taxon>Tracheophyta</taxon>
        <taxon>Spermatophyta</taxon>
        <taxon>Magnoliopsida</taxon>
        <taxon>Liliopsida</taxon>
        <taxon>Poales</taxon>
        <taxon>Poaceae</taxon>
        <taxon>BOP clade</taxon>
        <taxon>Oryzoideae</taxon>
        <taxon>Oryzeae</taxon>
        <taxon>Zizaniinae</taxon>
        <taxon>Zizania</taxon>
    </lineage>
</organism>
<keyword evidence="3" id="KW-1185">Reference proteome</keyword>
<name>A0A8J5V391_ZIZPA</name>
<reference evidence="2" key="2">
    <citation type="submission" date="2021-02" db="EMBL/GenBank/DDBJ databases">
        <authorList>
            <person name="Kimball J.A."/>
            <person name="Haas M.W."/>
            <person name="Macchietto M."/>
            <person name="Kono T."/>
            <person name="Duquette J."/>
            <person name="Shao M."/>
        </authorList>
    </citation>
    <scope>NUCLEOTIDE SEQUENCE</scope>
    <source>
        <tissue evidence="2">Fresh leaf tissue</tissue>
    </source>
</reference>
<dbReference type="GO" id="GO:0005634">
    <property type="term" value="C:nucleus"/>
    <property type="evidence" value="ECO:0007669"/>
    <property type="project" value="UniProtKB-SubCell"/>
</dbReference>
<dbReference type="GO" id="GO:0006397">
    <property type="term" value="P:mRNA processing"/>
    <property type="evidence" value="ECO:0007669"/>
    <property type="project" value="UniProtKB-KW"/>
</dbReference>
<feature type="transmembrane region" description="Helical" evidence="1">
    <location>
        <begin position="117"/>
        <end position="139"/>
    </location>
</feature>
<protein>
    <submittedName>
        <fullName evidence="2">Uncharacterized protein</fullName>
    </submittedName>
</protein>
<accession>A0A8J5V391</accession>
<reference evidence="2" key="1">
    <citation type="journal article" date="2021" name="bioRxiv">
        <title>Whole Genome Assembly and Annotation of Northern Wild Rice, Zizania palustris L., Supports a Whole Genome Duplication in the Zizania Genus.</title>
        <authorList>
            <person name="Haas M."/>
            <person name="Kono T."/>
            <person name="Macchietto M."/>
            <person name="Millas R."/>
            <person name="McGilp L."/>
            <person name="Shao M."/>
            <person name="Duquette J."/>
            <person name="Hirsch C.N."/>
            <person name="Kimball J."/>
        </authorList>
    </citation>
    <scope>NUCLEOTIDE SEQUENCE</scope>
    <source>
        <tissue evidence="2">Fresh leaf tissue</tissue>
    </source>
</reference>
<dbReference type="Proteomes" id="UP000729402">
    <property type="component" value="Unassembled WGS sequence"/>
</dbReference>
<dbReference type="InterPro" id="IPR034772">
    <property type="entry name" value="CPSF6/7"/>
</dbReference>